<organism evidence="3 4">
    <name type="scientific">Calocera viscosa (strain TUFC12733)</name>
    <dbReference type="NCBI Taxonomy" id="1330018"/>
    <lineage>
        <taxon>Eukaryota</taxon>
        <taxon>Fungi</taxon>
        <taxon>Dikarya</taxon>
        <taxon>Basidiomycota</taxon>
        <taxon>Agaricomycotina</taxon>
        <taxon>Dacrymycetes</taxon>
        <taxon>Dacrymycetales</taxon>
        <taxon>Dacrymycetaceae</taxon>
        <taxon>Calocera</taxon>
    </lineage>
</organism>
<dbReference type="EMBL" id="KV417270">
    <property type="protein sequence ID" value="KZP00135.1"/>
    <property type="molecule type" value="Genomic_DNA"/>
</dbReference>
<dbReference type="Proteomes" id="UP000076738">
    <property type="component" value="Unassembled WGS sequence"/>
</dbReference>
<sequence>MASYESSSSLSVSPTAFSVISTTTSTATTVPSVPHGFVRFKNNVKGVEQLSLHELKSRLASTEETLANAHFSPHVMKKMFEKAESLRMRISELEATNLSDSFTTAHITSPSSSPPPFDPTARVVMRTRAMAVARPIMSRGGTQGITFAESKPLETMGWEIQKEQERKQEAERERRRLRMEEEGVTEETMAFRKMEADGVIGRPAVREQIREDKMWAFMNYKGPQDELFDDEDEEQLFQFDDDDDEWPASGSMDGIRSAAILPGSEEYYPPDPSGYQFGNDSGKWLST</sequence>
<dbReference type="AlphaFoldDB" id="A0A167QQ13"/>
<proteinExistence type="predicted"/>
<feature type="compositionally biased region" description="Polar residues" evidence="2">
    <location>
        <begin position="276"/>
        <end position="287"/>
    </location>
</feature>
<keyword evidence="4" id="KW-1185">Reference proteome</keyword>
<accession>A0A167QQ13</accession>
<evidence type="ECO:0000313" key="3">
    <source>
        <dbReference type="EMBL" id="KZP00135.1"/>
    </source>
</evidence>
<dbReference type="OrthoDB" id="10394934at2759"/>
<evidence type="ECO:0000256" key="2">
    <source>
        <dbReference type="SAM" id="MobiDB-lite"/>
    </source>
</evidence>
<gene>
    <name evidence="3" type="ORF">CALVIDRAFT_560737</name>
</gene>
<evidence type="ECO:0000256" key="1">
    <source>
        <dbReference type="SAM" id="Coils"/>
    </source>
</evidence>
<protein>
    <submittedName>
        <fullName evidence="3">Uncharacterized protein</fullName>
    </submittedName>
</protein>
<feature type="region of interest" description="Disordered" evidence="2">
    <location>
        <begin position="263"/>
        <end position="287"/>
    </location>
</feature>
<reference evidence="3 4" key="1">
    <citation type="journal article" date="2016" name="Mol. Biol. Evol.">
        <title>Comparative Genomics of Early-Diverging Mushroom-Forming Fungi Provides Insights into the Origins of Lignocellulose Decay Capabilities.</title>
        <authorList>
            <person name="Nagy L.G."/>
            <person name="Riley R."/>
            <person name="Tritt A."/>
            <person name="Adam C."/>
            <person name="Daum C."/>
            <person name="Floudas D."/>
            <person name="Sun H."/>
            <person name="Yadav J.S."/>
            <person name="Pangilinan J."/>
            <person name="Larsson K.H."/>
            <person name="Matsuura K."/>
            <person name="Barry K."/>
            <person name="Labutti K."/>
            <person name="Kuo R."/>
            <person name="Ohm R.A."/>
            <person name="Bhattacharya S.S."/>
            <person name="Shirouzu T."/>
            <person name="Yoshinaga Y."/>
            <person name="Martin F.M."/>
            <person name="Grigoriev I.V."/>
            <person name="Hibbett D.S."/>
        </authorList>
    </citation>
    <scope>NUCLEOTIDE SEQUENCE [LARGE SCALE GENOMIC DNA]</scope>
    <source>
        <strain evidence="3 4">TUFC12733</strain>
    </source>
</reference>
<feature type="coiled-coil region" evidence="1">
    <location>
        <begin position="153"/>
        <end position="187"/>
    </location>
</feature>
<keyword evidence="1" id="KW-0175">Coiled coil</keyword>
<evidence type="ECO:0000313" key="4">
    <source>
        <dbReference type="Proteomes" id="UP000076738"/>
    </source>
</evidence>
<name>A0A167QQ13_CALVF</name>